<evidence type="ECO:0000259" key="1">
    <source>
        <dbReference type="Pfam" id="PF14231"/>
    </source>
</evidence>
<reference evidence="3" key="1">
    <citation type="submission" date="2020-12" db="EMBL/GenBank/DDBJ databases">
        <title>Ramlibacter sp. nov., isolated from a freshwater alga, Cryptomonas.</title>
        <authorList>
            <person name="Kim H.M."/>
            <person name="Jeon C.O."/>
        </authorList>
    </citation>
    <scope>NUCLEOTIDE SEQUENCE</scope>
    <source>
        <strain evidence="3">CrO1</strain>
    </source>
</reference>
<proteinExistence type="predicted"/>
<evidence type="ECO:0000313" key="4">
    <source>
        <dbReference type="Proteomes" id="UP000617041"/>
    </source>
</evidence>
<feature type="domain" description="GXWXG" evidence="1">
    <location>
        <begin position="17"/>
        <end position="72"/>
    </location>
</feature>
<organism evidence="3 4">
    <name type="scientific">Ramlibacter algicola</name>
    <dbReference type="NCBI Taxonomy" id="2795217"/>
    <lineage>
        <taxon>Bacteria</taxon>
        <taxon>Pseudomonadati</taxon>
        <taxon>Pseudomonadota</taxon>
        <taxon>Betaproteobacteria</taxon>
        <taxon>Burkholderiales</taxon>
        <taxon>Comamonadaceae</taxon>
        <taxon>Ramlibacter</taxon>
    </lineage>
</organism>
<dbReference type="Gene3D" id="2.40.128.580">
    <property type="entry name" value="GXWXG domain"/>
    <property type="match status" value="1"/>
</dbReference>
<dbReference type="Pfam" id="PF14231">
    <property type="entry name" value="GXWXG"/>
    <property type="match status" value="1"/>
</dbReference>
<accession>A0A934URR6</accession>
<evidence type="ECO:0000259" key="2">
    <source>
        <dbReference type="Pfam" id="PF14232"/>
    </source>
</evidence>
<name>A0A934URR6_9BURK</name>
<dbReference type="InterPro" id="IPR025951">
    <property type="entry name" value="GXWXG_dom"/>
</dbReference>
<sequence length="176" mass="19738">MHDGTDRRGRSAAEALALFDSLPRVDGRELEGFWRGEGFPTGHPLDGLLEACGWLGKRFDGAERVQPLVMSTWLGVRAIRPSGALLGSRLVMRWPQLKVLGRIARVLFPLVATRQPQARLRQMEHRGVVTATIVYDRVPIQDALRRLDRDTLLGMMDCRGVEPPLFFVLKRSSSPV</sequence>
<comment type="caution">
    <text evidence="3">The sequence shown here is derived from an EMBL/GenBank/DDBJ whole genome shotgun (WGS) entry which is preliminary data.</text>
</comment>
<dbReference type="InterPro" id="IPR025568">
    <property type="entry name" value="DUF4334"/>
</dbReference>
<dbReference type="RefSeq" id="WP_200787725.1">
    <property type="nucleotide sequence ID" value="NZ_JAEDAO010000001.1"/>
</dbReference>
<keyword evidence="4" id="KW-1185">Reference proteome</keyword>
<dbReference type="EMBL" id="JAEDAO010000001">
    <property type="protein sequence ID" value="MBK0392812.1"/>
    <property type="molecule type" value="Genomic_DNA"/>
</dbReference>
<dbReference type="Pfam" id="PF14232">
    <property type="entry name" value="DUF4334"/>
    <property type="match status" value="1"/>
</dbReference>
<feature type="domain" description="DUF4334" evidence="2">
    <location>
        <begin position="116"/>
        <end position="171"/>
    </location>
</feature>
<protein>
    <submittedName>
        <fullName evidence="3">DUF4334 domain-containing protein</fullName>
    </submittedName>
</protein>
<dbReference type="Proteomes" id="UP000617041">
    <property type="component" value="Unassembled WGS sequence"/>
</dbReference>
<evidence type="ECO:0000313" key="3">
    <source>
        <dbReference type="EMBL" id="MBK0392812.1"/>
    </source>
</evidence>
<dbReference type="AlphaFoldDB" id="A0A934URR6"/>
<gene>
    <name evidence="3" type="ORF">I8E28_09420</name>
</gene>